<gene>
    <name evidence="4" type="ORF">P5673_031323</name>
</gene>
<keyword evidence="2" id="KW-0472">Membrane</keyword>
<dbReference type="AlphaFoldDB" id="A0AAD9PSS6"/>
<dbReference type="GO" id="GO:0009898">
    <property type="term" value="C:cytoplasmic side of plasma membrane"/>
    <property type="evidence" value="ECO:0007669"/>
    <property type="project" value="UniProtKB-ARBA"/>
</dbReference>
<dbReference type="InterPro" id="IPR036527">
    <property type="entry name" value="SCP2_sterol-bd_dom_sf"/>
</dbReference>
<dbReference type="Pfam" id="PF01145">
    <property type="entry name" value="Band_7"/>
    <property type="match status" value="1"/>
</dbReference>
<dbReference type="InterPro" id="IPR001972">
    <property type="entry name" value="Stomatin_HflK_fam"/>
</dbReference>
<evidence type="ECO:0000313" key="5">
    <source>
        <dbReference type="Proteomes" id="UP001249851"/>
    </source>
</evidence>
<dbReference type="Gene3D" id="3.30.479.30">
    <property type="entry name" value="Band 7 domain"/>
    <property type="match status" value="1"/>
</dbReference>
<dbReference type="PRINTS" id="PR00721">
    <property type="entry name" value="STOMATIN"/>
</dbReference>
<dbReference type="Proteomes" id="UP001249851">
    <property type="component" value="Unassembled WGS sequence"/>
</dbReference>
<dbReference type="InterPro" id="IPR043202">
    <property type="entry name" value="Band-7_stomatin-like"/>
</dbReference>
<feature type="transmembrane region" description="Helical" evidence="2">
    <location>
        <begin position="63"/>
        <end position="84"/>
    </location>
</feature>
<keyword evidence="2" id="KW-1133">Transmembrane helix</keyword>
<feature type="domain" description="Band 7" evidence="3">
    <location>
        <begin position="79"/>
        <end position="232"/>
    </location>
</feature>
<dbReference type="InterPro" id="IPR003033">
    <property type="entry name" value="SCP2_sterol-bd_dom"/>
</dbReference>
<dbReference type="SUPFAM" id="SSF55718">
    <property type="entry name" value="SCP-like"/>
    <property type="match status" value="1"/>
</dbReference>
<dbReference type="EMBL" id="JARQWQ010000146">
    <property type="protein sequence ID" value="KAK2548429.1"/>
    <property type="molecule type" value="Genomic_DNA"/>
</dbReference>
<keyword evidence="2" id="KW-0812">Transmembrane</keyword>
<reference evidence="4" key="2">
    <citation type="journal article" date="2023" name="Science">
        <title>Genomic signatures of disease resistance in endangered staghorn corals.</title>
        <authorList>
            <person name="Vollmer S.V."/>
            <person name="Selwyn J.D."/>
            <person name="Despard B.A."/>
            <person name="Roesel C.L."/>
        </authorList>
    </citation>
    <scope>NUCLEOTIDE SEQUENCE</scope>
    <source>
        <strain evidence="4">K2</strain>
    </source>
</reference>
<sequence>MSKVFTYSRLPEHQVAIYHDDSCNPGKPHISLFPTLTTHLFTCQVSISERQTEWNVVECLFSFFAYLLLLITFPISIFFSIKVIKDYERAVVFRLGRLLPSKGPGVIFINPYIDKWSRVDIRARAFSVPPQQVRTSDGGYASAGAEVHFCIKDPVLSKTAVLDLNHSLRMLAQTTLSHSLSSKKLVEVQNDRKFINKQVQEMVNKEAASWGVEIKRIEMSEVNVLKEADGPVGALSALFGGGLQSAKLGNMSFADPALTRMLSAMSIQSKPSLPESSANSVKSGRGDTGVNLLTPEELVKLVSGVLNESLVKEIGGMFQFNVIGETGGTWYLDLRSGHGRIYTNRPIDKPDVVLTMNVDDMQKIFYGQCAAFDAYMQGGLKVDGDLKMAMSLEAIVKMLREKPVSPEKPVLQKPGVHVV</sequence>
<dbReference type="PANTHER" id="PTHR10264:SF130">
    <property type="entry name" value="STOMATIN-LIKE PROTEIN 1"/>
    <property type="match status" value="1"/>
</dbReference>
<comment type="caution">
    <text evidence="4">The sequence shown here is derived from an EMBL/GenBank/DDBJ whole genome shotgun (WGS) entry which is preliminary data.</text>
</comment>
<protein>
    <submittedName>
        <fullName evidence="4">Stomatin-like protein 1</fullName>
    </submittedName>
</protein>
<dbReference type="PANTHER" id="PTHR10264">
    <property type="entry name" value="BAND 7 PROTEIN-RELATED"/>
    <property type="match status" value="1"/>
</dbReference>
<comment type="similarity">
    <text evidence="1">Belongs to the band 7/mec-2 family.</text>
</comment>
<accession>A0AAD9PSS6</accession>
<evidence type="ECO:0000259" key="3">
    <source>
        <dbReference type="SMART" id="SM00244"/>
    </source>
</evidence>
<keyword evidence="5" id="KW-1185">Reference proteome</keyword>
<name>A0AAD9PSS6_ACRCE</name>
<dbReference type="Gene3D" id="3.30.1050.10">
    <property type="entry name" value="SCP2 sterol-binding domain"/>
    <property type="match status" value="1"/>
</dbReference>
<dbReference type="SUPFAM" id="SSF117892">
    <property type="entry name" value="Band 7/SPFH domain"/>
    <property type="match status" value="1"/>
</dbReference>
<evidence type="ECO:0000256" key="1">
    <source>
        <dbReference type="ARBA" id="ARBA00008164"/>
    </source>
</evidence>
<reference evidence="4" key="1">
    <citation type="journal article" date="2023" name="G3 (Bethesda)">
        <title>Whole genome assembly and annotation of the endangered Caribbean coral Acropora cervicornis.</title>
        <authorList>
            <person name="Selwyn J.D."/>
            <person name="Vollmer S.V."/>
        </authorList>
    </citation>
    <scope>NUCLEOTIDE SEQUENCE</scope>
    <source>
        <strain evidence="4">K2</strain>
    </source>
</reference>
<evidence type="ECO:0000313" key="4">
    <source>
        <dbReference type="EMBL" id="KAK2548429.1"/>
    </source>
</evidence>
<dbReference type="InterPro" id="IPR001107">
    <property type="entry name" value="Band_7"/>
</dbReference>
<dbReference type="FunFam" id="3.30.479.30:FF:000004">
    <property type="entry name" value="Putative membrane protease family, stomatin"/>
    <property type="match status" value="1"/>
</dbReference>
<dbReference type="InterPro" id="IPR036013">
    <property type="entry name" value="Band_7/SPFH_dom_sf"/>
</dbReference>
<dbReference type="Pfam" id="PF02036">
    <property type="entry name" value="SCP2"/>
    <property type="match status" value="1"/>
</dbReference>
<organism evidence="4 5">
    <name type="scientific">Acropora cervicornis</name>
    <name type="common">Staghorn coral</name>
    <dbReference type="NCBI Taxonomy" id="6130"/>
    <lineage>
        <taxon>Eukaryota</taxon>
        <taxon>Metazoa</taxon>
        <taxon>Cnidaria</taxon>
        <taxon>Anthozoa</taxon>
        <taxon>Hexacorallia</taxon>
        <taxon>Scleractinia</taxon>
        <taxon>Astrocoeniina</taxon>
        <taxon>Acroporidae</taxon>
        <taxon>Acropora</taxon>
    </lineage>
</organism>
<dbReference type="SMART" id="SM00244">
    <property type="entry name" value="PHB"/>
    <property type="match status" value="1"/>
</dbReference>
<proteinExistence type="inferred from homology"/>
<evidence type="ECO:0000256" key="2">
    <source>
        <dbReference type="SAM" id="Phobius"/>
    </source>
</evidence>